<accession>A0AAD5TW03</accession>
<dbReference type="AlphaFoldDB" id="A0AAD5TW03"/>
<protein>
    <submittedName>
        <fullName evidence="1">Uncharacterized protein</fullName>
    </submittedName>
</protein>
<sequence>MRFFHQTFIVKKSIQNFKFYSTKLDSSALIAEIDKFTNKLSIYTNVEHLQNNDLPIKEKLEKFKVLLLSLEKSLSSNKEYLSNSLLSLQEFEKSIFLDCKRVSSNFRSEDLKEFDKSFFDVKANLKNFFDKVGVFSIIWKGGDFSDEVNLRLNHQNILEPKYSMYYAAGRFNEAKLNLFEKTKIKLESLNLMDKNSSNIIVKELSNFNPNEMDNLNPKTFKFEIKNNSDSEKENYNLELNLNLLKNNMDNLVWQSVLLQSSIWGVGLIATYFGAVWTTVVPTTLVVSGI</sequence>
<feature type="non-terminal residue" evidence="1">
    <location>
        <position position="1"/>
    </location>
</feature>
<name>A0AAD5TW03_9FUNG</name>
<dbReference type="EMBL" id="JADGJW010001269">
    <property type="protein sequence ID" value="KAJ3204746.1"/>
    <property type="molecule type" value="Genomic_DNA"/>
</dbReference>
<evidence type="ECO:0000313" key="1">
    <source>
        <dbReference type="EMBL" id="KAJ3204746.1"/>
    </source>
</evidence>
<reference evidence="1" key="1">
    <citation type="submission" date="2020-05" db="EMBL/GenBank/DDBJ databases">
        <title>Phylogenomic resolution of chytrid fungi.</title>
        <authorList>
            <person name="Stajich J.E."/>
            <person name="Amses K."/>
            <person name="Simmons R."/>
            <person name="Seto K."/>
            <person name="Myers J."/>
            <person name="Bonds A."/>
            <person name="Quandt C.A."/>
            <person name="Barry K."/>
            <person name="Liu P."/>
            <person name="Grigoriev I."/>
            <person name="Longcore J.E."/>
            <person name="James T.Y."/>
        </authorList>
    </citation>
    <scope>NUCLEOTIDE SEQUENCE</scope>
    <source>
        <strain evidence="1">JEL0476</strain>
    </source>
</reference>
<comment type="caution">
    <text evidence="1">The sequence shown here is derived from an EMBL/GenBank/DDBJ whole genome shotgun (WGS) entry which is preliminary data.</text>
</comment>
<dbReference type="Proteomes" id="UP001211065">
    <property type="component" value="Unassembled WGS sequence"/>
</dbReference>
<evidence type="ECO:0000313" key="2">
    <source>
        <dbReference type="Proteomes" id="UP001211065"/>
    </source>
</evidence>
<keyword evidence="2" id="KW-1185">Reference proteome</keyword>
<organism evidence="1 2">
    <name type="scientific">Clydaea vesicula</name>
    <dbReference type="NCBI Taxonomy" id="447962"/>
    <lineage>
        <taxon>Eukaryota</taxon>
        <taxon>Fungi</taxon>
        <taxon>Fungi incertae sedis</taxon>
        <taxon>Chytridiomycota</taxon>
        <taxon>Chytridiomycota incertae sedis</taxon>
        <taxon>Chytridiomycetes</taxon>
        <taxon>Lobulomycetales</taxon>
        <taxon>Lobulomycetaceae</taxon>
        <taxon>Clydaea</taxon>
    </lineage>
</organism>
<proteinExistence type="predicted"/>
<gene>
    <name evidence="1" type="ORF">HK099_001030</name>
</gene>